<organism evidence="8 9">
    <name type="scientific">Thermoflavimicrobium dichotomicum</name>
    <dbReference type="NCBI Taxonomy" id="46223"/>
    <lineage>
        <taxon>Bacteria</taxon>
        <taxon>Bacillati</taxon>
        <taxon>Bacillota</taxon>
        <taxon>Bacilli</taxon>
        <taxon>Bacillales</taxon>
        <taxon>Thermoactinomycetaceae</taxon>
        <taxon>Thermoflavimicrobium</taxon>
    </lineage>
</organism>
<protein>
    <submittedName>
        <fullName evidence="8">AMP-binding enzyme C-terminal domain-containing protein</fullName>
    </submittedName>
</protein>
<dbReference type="InterPro" id="IPR006162">
    <property type="entry name" value="Ppantetheine_attach_site"/>
</dbReference>
<keyword evidence="9" id="KW-1185">Reference proteome</keyword>
<accession>A0A1I3VH34</accession>
<proteinExistence type="inferred from homology"/>
<name>A0A1I3VH34_9BACL</name>
<sequence length="231" mass="26379">ARWLPDGNLEYLGRIDHQVKIRGYRIELGEIETALLRCEGVKEAIVLAKKDKEGQTYLCAYFVADKKWTAVELRNQLGESLPFYMMPATFIQLEQMPLTSNGKIDRKSLPEPDQSLHTGTNYEGPRNQVEQQMVEIWQELLGVEPIGIQDNYFDLGGDSIKAIRLISRLKNLGLNIQIGDLYRYPTIGELSDRLGPQEQLQLEKNKSMKMLEIEALKQEVLKGAGWSKRSN</sequence>
<dbReference type="Gene3D" id="3.30.300.30">
    <property type="match status" value="1"/>
</dbReference>
<dbReference type="InterPro" id="IPR045851">
    <property type="entry name" value="AMP-bd_C_sf"/>
</dbReference>
<dbReference type="EMBL" id="FORR01000051">
    <property type="protein sequence ID" value="SFJ94470.1"/>
    <property type="molecule type" value="Genomic_DNA"/>
</dbReference>
<keyword evidence="5" id="KW-0045">Antibiotic biosynthesis</keyword>
<feature type="region of interest" description="Disordered" evidence="6">
    <location>
        <begin position="102"/>
        <end position="124"/>
    </location>
</feature>
<evidence type="ECO:0000256" key="3">
    <source>
        <dbReference type="ARBA" id="ARBA00022450"/>
    </source>
</evidence>
<dbReference type="SUPFAM" id="SSF47336">
    <property type="entry name" value="ACP-like"/>
    <property type="match status" value="1"/>
</dbReference>
<dbReference type="PANTHER" id="PTHR45527">
    <property type="entry name" value="NONRIBOSOMAL PEPTIDE SYNTHETASE"/>
    <property type="match status" value="1"/>
</dbReference>
<dbReference type="PROSITE" id="PS00012">
    <property type="entry name" value="PHOSPHOPANTETHEINE"/>
    <property type="match status" value="1"/>
</dbReference>
<evidence type="ECO:0000313" key="9">
    <source>
        <dbReference type="Proteomes" id="UP000199545"/>
    </source>
</evidence>
<dbReference type="GO" id="GO:0005737">
    <property type="term" value="C:cytoplasm"/>
    <property type="evidence" value="ECO:0007669"/>
    <property type="project" value="TreeGrafter"/>
</dbReference>
<dbReference type="AlphaFoldDB" id="A0A1I3VH34"/>
<comment type="cofactor">
    <cofactor evidence="1">
        <name>pantetheine 4'-phosphate</name>
        <dbReference type="ChEBI" id="CHEBI:47942"/>
    </cofactor>
</comment>
<dbReference type="GO" id="GO:0043041">
    <property type="term" value="P:amino acid activation for nonribosomal peptide biosynthetic process"/>
    <property type="evidence" value="ECO:0007669"/>
    <property type="project" value="TreeGrafter"/>
</dbReference>
<dbReference type="Proteomes" id="UP000199545">
    <property type="component" value="Unassembled WGS sequence"/>
</dbReference>
<dbReference type="STRING" id="46223.SAMN05421852_1512"/>
<feature type="non-terminal residue" evidence="8">
    <location>
        <position position="1"/>
    </location>
</feature>
<dbReference type="FunFam" id="1.10.1200.10:FF:000005">
    <property type="entry name" value="Nonribosomal peptide synthetase 1"/>
    <property type="match status" value="1"/>
</dbReference>
<dbReference type="RefSeq" id="WP_175482566.1">
    <property type="nucleotide sequence ID" value="NZ_FORR01000051.1"/>
</dbReference>
<dbReference type="InterPro" id="IPR025110">
    <property type="entry name" value="AMP-bd_C"/>
</dbReference>
<dbReference type="GO" id="GO:0017000">
    <property type="term" value="P:antibiotic biosynthetic process"/>
    <property type="evidence" value="ECO:0007669"/>
    <property type="project" value="UniProtKB-KW"/>
</dbReference>
<evidence type="ECO:0000259" key="7">
    <source>
        <dbReference type="PROSITE" id="PS50075"/>
    </source>
</evidence>
<dbReference type="GO" id="GO:0044550">
    <property type="term" value="P:secondary metabolite biosynthetic process"/>
    <property type="evidence" value="ECO:0007669"/>
    <property type="project" value="TreeGrafter"/>
</dbReference>
<evidence type="ECO:0000256" key="2">
    <source>
        <dbReference type="ARBA" id="ARBA00006432"/>
    </source>
</evidence>
<dbReference type="Pfam" id="PF00550">
    <property type="entry name" value="PP-binding"/>
    <property type="match status" value="1"/>
</dbReference>
<reference evidence="8 9" key="1">
    <citation type="submission" date="2016-10" db="EMBL/GenBank/DDBJ databases">
        <authorList>
            <person name="de Groot N.N."/>
        </authorList>
    </citation>
    <scope>NUCLEOTIDE SEQUENCE [LARGE SCALE GENOMIC DNA]</scope>
    <source>
        <strain evidence="8 9">DSM 44778</strain>
    </source>
</reference>
<dbReference type="SMART" id="SM00823">
    <property type="entry name" value="PKS_PP"/>
    <property type="match status" value="1"/>
</dbReference>
<dbReference type="GO" id="GO:0031177">
    <property type="term" value="F:phosphopantetheine binding"/>
    <property type="evidence" value="ECO:0007669"/>
    <property type="project" value="InterPro"/>
</dbReference>
<dbReference type="InterPro" id="IPR036736">
    <property type="entry name" value="ACP-like_sf"/>
</dbReference>
<dbReference type="PANTHER" id="PTHR45527:SF1">
    <property type="entry name" value="FATTY ACID SYNTHASE"/>
    <property type="match status" value="1"/>
</dbReference>
<dbReference type="PROSITE" id="PS50075">
    <property type="entry name" value="CARRIER"/>
    <property type="match status" value="1"/>
</dbReference>
<evidence type="ECO:0000256" key="5">
    <source>
        <dbReference type="ARBA" id="ARBA00023194"/>
    </source>
</evidence>
<dbReference type="SUPFAM" id="SSF56801">
    <property type="entry name" value="Acetyl-CoA synthetase-like"/>
    <property type="match status" value="1"/>
</dbReference>
<dbReference type="FunFam" id="3.30.300.30:FF:000010">
    <property type="entry name" value="Enterobactin synthetase component F"/>
    <property type="match status" value="1"/>
</dbReference>
<dbReference type="Pfam" id="PF13193">
    <property type="entry name" value="AMP-binding_C"/>
    <property type="match status" value="1"/>
</dbReference>
<feature type="domain" description="Carrier" evidence="7">
    <location>
        <begin position="124"/>
        <end position="198"/>
    </location>
</feature>
<dbReference type="Gene3D" id="1.10.1200.10">
    <property type="entry name" value="ACP-like"/>
    <property type="match status" value="1"/>
</dbReference>
<keyword evidence="4" id="KW-0597">Phosphoprotein</keyword>
<evidence type="ECO:0000313" key="8">
    <source>
        <dbReference type="EMBL" id="SFJ94470.1"/>
    </source>
</evidence>
<dbReference type="InterPro" id="IPR020806">
    <property type="entry name" value="PKS_PP-bd"/>
</dbReference>
<evidence type="ECO:0000256" key="6">
    <source>
        <dbReference type="SAM" id="MobiDB-lite"/>
    </source>
</evidence>
<dbReference type="InterPro" id="IPR009081">
    <property type="entry name" value="PP-bd_ACP"/>
</dbReference>
<evidence type="ECO:0000256" key="4">
    <source>
        <dbReference type="ARBA" id="ARBA00022553"/>
    </source>
</evidence>
<evidence type="ECO:0000256" key="1">
    <source>
        <dbReference type="ARBA" id="ARBA00001957"/>
    </source>
</evidence>
<keyword evidence="3" id="KW-0596">Phosphopantetheine</keyword>
<gene>
    <name evidence="8" type="ORF">SAMN05421852_1512</name>
</gene>
<comment type="similarity">
    <text evidence="2">Belongs to the ATP-dependent AMP-binding enzyme family.</text>
</comment>